<dbReference type="InterPro" id="IPR013083">
    <property type="entry name" value="Znf_RING/FYVE/PHD"/>
</dbReference>
<feature type="compositionally biased region" description="Low complexity" evidence="5">
    <location>
        <begin position="352"/>
        <end position="369"/>
    </location>
</feature>
<dbReference type="Gene3D" id="3.30.40.10">
    <property type="entry name" value="Zinc/RING finger domain, C3HC4 (zinc finger)"/>
    <property type="match status" value="2"/>
</dbReference>
<keyword evidence="3" id="KW-0862">Zinc</keyword>
<gene>
    <name evidence="8" type="ORF">TD95_004225</name>
</gene>
<organism evidence="8 9">
    <name type="scientific">Thielaviopsis punctulata</name>
    <dbReference type="NCBI Taxonomy" id="72032"/>
    <lineage>
        <taxon>Eukaryota</taxon>
        <taxon>Fungi</taxon>
        <taxon>Dikarya</taxon>
        <taxon>Ascomycota</taxon>
        <taxon>Pezizomycotina</taxon>
        <taxon>Sordariomycetes</taxon>
        <taxon>Hypocreomycetidae</taxon>
        <taxon>Microascales</taxon>
        <taxon>Ceratocystidaceae</taxon>
        <taxon>Thielaviopsis</taxon>
    </lineage>
</organism>
<feature type="domain" description="RING-type" evidence="6">
    <location>
        <begin position="626"/>
        <end position="668"/>
    </location>
</feature>
<dbReference type="InterPro" id="IPR017455">
    <property type="entry name" value="Znf_FYVE-rel"/>
</dbReference>
<dbReference type="PROSITE" id="PS50178">
    <property type="entry name" value="ZF_FYVE"/>
    <property type="match status" value="1"/>
</dbReference>
<dbReference type="SMART" id="SM00064">
    <property type="entry name" value="FYVE"/>
    <property type="match status" value="1"/>
</dbReference>
<evidence type="ECO:0000256" key="1">
    <source>
        <dbReference type="ARBA" id="ARBA00022723"/>
    </source>
</evidence>
<dbReference type="OrthoDB" id="660555at2759"/>
<dbReference type="PANTHER" id="PTHR23164">
    <property type="entry name" value="EARLY ENDOSOME ANTIGEN 1"/>
    <property type="match status" value="1"/>
</dbReference>
<feature type="compositionally biased region" description="Polar residues" evidence="5">
    <location>
        <begin position="211"/>
        <end position="221"/>
    </location>
</feature>
<feature type="compositionally biased region" description="Polar residues" evidence="5">
    <location>
        <begin position="155"/>
        <end position="171"/>
    </location>
</feature>
<dbReference type="PROSITE" id="PS50089">
    <property type="entry name" value="ZF_RING_2"/>
    <property type="match status" value="1"/>
</dbReference>
<dbReference type="SUPFAM" id="SSF57903">
    <property type="entry name" value="FYVE/PHD zinc finger"/>
    <property type="match status" value="1"/>
</dbReference>
<feature type="region of interest" description="Disordered" evidence="5">
    <location>
        <begin position="508"/>
        <end position="538"/>
    </location>
</feature>
<evidence type="ECO:0000259" key="7">
    <source>
        <dbReference type="PROSITE" id="PS50178"/>
    </source>
</evidence>
<dbReference type="InterPro" id="IPR000306">
    <property type="entry name" value="Znf_FYVE"/>
</dbReference>
<reference evidence="8 9" key="1">
    <citation type="submission" date="2015-03" db="EMBL/GenBank/DDBJ databases">
        <authorList>
            <person name="Radwan O."/>
            <person name="Al-Naeli F.A."/>
            <person name="Rendon G.A."/>
            <person name="Fields C."/>
        </authorList>
    </citation>
    <scope>NUCLEOTIDE SEQUENCE [LARGE SCALE GENOMIC DNA]</scope>
    <source>
        <strain evidence="8">CR-DP1</strain>
    </source>
</reference>
<feature type="compositionally biased region" description="Polar residues" evidence="5">
    <location>
        <begin position="69"/>
        <end position="90"/>
    </location>
</feature>
<feature type="region of interest" description="Disordered" evidence="5">
    <location>
        <begin position="1"/>
        <end position="36"/>
    </location>
</feature>
<feature type="domain" description="FYVE-type" evidence="7">
    <location>
        <begin position="263"/>
        <end position="345"/>
    </location>
</feature>
<sequence>MASVESASAVDAAPPIPHLEPASSSSTPDFDSDPAQTQTVLCPWTLPSLPHGQCARYLDCPSHAIPRVESNSASASPQPGFAASSQSHIQGKQPEVNEPAGSSILAQESVVQCDAERSSDQNEVAPIAGGGSASAVDQADALAESTALESPHETGASTNSQESAPSESNQPIRPEQPLQDIQSAQSAPDSQTTPLSGVLPSEPELPPLPTIASQTEQSSSMSRRRVAPLWKPLNERPSTPQTPSRPSQGLMSPEIRLPRWQPDAEATYCPICSSQFNIFVRKHHCRKCGRVVCNACSPHRIVIPYQYIVRPPGQTGPQWNEYDSSPTISGGERARLCNPCVPDPNTAPPLQSPRQLGSPLQPPQQQQQQYTPRTHQRSHSGRFFVSGSGAGSGSGPGSGPGSGAGGSGFGAGAGPEGTRGRSATVVSFSFSAISNYLWALFIDKNSRAPPSSQHYTPRATPTSTSGGGGPSRGYPGYDAGPSSPYALSYESTSVPRSSQRYQSLIRGHAMAGPSSSSSAAAASSSSSSHYHQRSLPLPPPLAEEDECPVCHLELPSRMLPNFESLRETHIAQCIVSHSAYRGSPGATGSDGRTASVGEASVTASRRRTGMFPYLATEKDCVDSAECTICLEEFEVGEQMARLECLCRFHMWCIRAWFNKHPGRCPVHQHDSFGF</sequence>
<feature type="compositionally biased region" description="Low complexity" evidence="5">
    <location>
        <begin position="514"/>
        <end position="528"/>
    </location>
</feature>
<evidence type="ECO:0000256" key="2">
    <source>
        <dbReference type="ARBA" id="ARBA00022771"/>
    </source>
</evidence>
<feature type="compositionally biased region" description="Gly residues" evidence="5">
    <location>
        <begin position="388"/>
        <end position="417"/>
    </location>
</feature>
<evidence type="ECO:0000256" key="3">
    <source>
        <dbReference type="ARBA" id="ARBA00022833"/>
    </source>
</evidence>
<feature type="region of interest" description="Disordered" evidence="5">
    <location>
        <begin position="333"/>
        <end position="421"/>
    </location>
</feature>
<dbReference type="SUPFAM" id="SSF57850">
    <property type="entry name" value="RING/U-box"/>
    <property type="match status" value="1"/>
</dbReference>
<dbReference type="Pfam" id="PF01363">
    <property type="entry name" value="FYVE"/>
    <property type="match status" value="1"/>
</dbReference>
<dbReference type="CDD" id="cd16489">
    <property type="entry name" value="mRING-CH-C4HC2H_ZNRF"/>
    <property type="match status" value="1"/>
</dbReference>
<accession>A0A0F4ZE52</accession>
<feature type="compositionally biased region" description="Low complexity" evidence="5">
    <location>
        <begin position="236"/>
        <end position="248"/>
    </location>
</feature>
<feature type="compositionally biased region" description="Low complexity" evidence="5">
    <location>
        <begin position="1"/>
        <end position="13"/>
    </location>
</feature>
<dbReference type="Pfam" id="PF13639">
    <property type="entry name" value="zf-RING_2"/>
    <property type="match status" value="1"/>
</dbReference>
<dbReference type="SMART" id="SM00184">
    <property type="entry name" value="RING"/>
    <property type="match status" value="1"/>
</dbReference>
<evidence type="ECO:0000313" key="9">
    <source>
        <dbReference type="Proteomes" id="UP000033483"/>
    </source>
</evidence>
<protein>
    <recommendedName>
        <fullName evidence="10">FYVE-type domain-containing protein</fullName>
    </recommendedName>
</protein>
<feature type="compositionally biased region" description="Polar residues" evidence="5">
    <location>
        <begin position="179"/>
        <end position="193"/>
    </location>
</feature>
<dbReference type="Proteomes" id="UP000033483">
    <property type="component" value="Unassembled WGS sequence"/>
</dbReference>
<dbReference type="EMBL" id="LAEV01001409">
    <property type="protein sequence ID" value="KKA28173.1"/>
    <property type="molecule type" value="Genomic_DNA"/>
</dbReference>
<evidence type="ECO:0000256" key="5">
    <source>
        <dbReference type="SAM" id="MobiDB-lite"/>
    </source>
</evidence>
<evidence type="ECO:0000313" key="8">
    <source>
        <dbReference type="EMBL" id="KKA28173.1"/>
    </source>
</evidence>
<keyword evidence="1" id="KW-0479">Metal-binding</keyword>
<dbReference type="PANTHER" id="PTHR23164:SF30">
    <property type="entry name" value="EARLY ENDOSOME ANTIGEN 1"/>
    <property type="match status" value="1"/>
</dbReference>
<dbReference type="AlphaFoldDB" id="A0A0F4ZE52"/>
<proteinExistence type="predicted"/>
<evidence type="ECO:0000256" key="4">
    <source>
        <dbReference type="PROSITE-ProRule" id="PRU00175"/>
    </source>
</evidence>
<comment type="caution">
    <text evidence="8">The sequence shown here is derived from an EMBL/GenBank/DDBJ whole genome shotgun (WGS) entry which is preliminary data.</text>
</comment>
<dbReference type="InterPro" id="IPR001841">
    <property type="entry name" value="Znf_RING"/>
</dbReference>
<evidence type="ECO:0008006" key="10">
    <source>
        <dbReference type="Google" id="ProtNLM"/>
    </source>
</evidence>
<evidence type="ECO:0000259" key="6">
    <source>
        <dbReference type="PROSITE" id="PS50089"/>
    </source>
</evidence>
<dbReference type="InterPro" id="IPR011011">
    <property type="entry name" value="Znf_FYVE_PHD"/>
</dbReference>
<dbReference type="GO" id="GO:0008270">
    <property type="term" value="F:zinc ion binding"/>
    <property type="evidence" value="ECO:0007669"/>
    <property type="project" value="UniProtKB-KW"/>
</dbReference>
<feature type="compositionally biased region" description="Pro residues" evidence="5">
    <location>
        <begin position="341"/>
        <end position="351"/>
    </location>
</feature>
<feature type="region of interest" description="Disordered" evidence="5">
    <location>
        <begin position="448"/>
        <end position="482"/>
    </location>
</feature>
<keyword evidence="2 4" id="KW-0863">Zinc-finger</keyword>
<name>A0A0F4ZE52_9PEZI</name>
<keyword evidence="9" id="KW-1185">Reference proteome</keyword>
<feature type="region of interest" description="Disordered" evidence="5">
    <location>
        <begin position="68"/>
        <end position="252"/>
    </location>
</feature>